<dbReference type="InterPro" id="IPR036188">
    <property type="entry name" value="FAD/NAD-bd_sf"/>
</dbReference>
<feature type="domain" description="Glucose-methanol-choline oxidoreductase C-terminal" evidence="10">
    <location>
        <begin position="462"/>
        <end position="598"/>
    </location>
</feature>
<dbReference type="Pfam" id="PF05199">
    <property type="entry name" value="GMC_oxred_C"/>
    <property type="match status" value="1"/>
</dbReference>
<dbReference type="EMBL" id="SRPO01000062">
    <property type="protein sequence ID" value="KAG5943799.1"/>
    <property type="molecule type" value="Genomic_DNA"/>
</dbReference>
<feature type="active site" description="Proton acceptor" evidence="6">
    <location>
        <position position="589"/>
    </location>
</feature>
<protein>
    <recommendedName>
        <fullName evidence="13">Glucose oxidase</fullName>
    </recommendedName>
</protein>
<evidence type="ECO:0008006" key="13">
    <source>
        <dbReference type="Google" id="ProtNLM"/>
    </source>
</evidence>
<dbReference type="InterPro" id="IPR000172">
    <property type="entry name" value="GMC_OxRdtase_N"/>
</dbReference>
<accession>A0A9P7MGL7</accession>
<name>A0A9P7MGL7_9HYPO</name>
<organism evidence="11 12">
    <name type="scientific">Claviceps pazoutovae</name>
    <dbReference type="NCBI Taxonomy" id="1649127"/>
    <lineage>
        <taxon>Eukaryota</taxon>
        <taxon>Fungi</taxon>
        <taxon>Dikarya</taxon>
        <taxon>Ascomycota</taxon>
        <taxon>Pezizomycotina</taxon>
        <taxon>Sordariomycetes</taxon>
        <taxon>Hypocreomycetidae</taxon>
        <taxon>Hypocreales</taxon>
        <taxon>Clavicipitaceae</taxon>
        <taxon>Claviceps</taxon>
    </lineage>
</organism>
<dbReference type="SUPFAM" id="SSF51905">
    <property type="entry name" value="FAD/NAD(P)-binding domain"/>
    <property type="match status" value="1"/>
</dbReference>
<gene>
    <name evidence="11" type="ORF">E4U60_006419</name>
</gene>
<keyword evidence="4 7" id="KW-0274">FAD</keyword>
<comment type="cofactor">
    <cofactor evidence="1 7">
        <name>FAD</name>
        <dbReference type="ChEBI" id="CHEBI:57692"/>
    </cofactor>
</comment>
<dbReference type="InterPro" id="IPR007867">
    <property type="entry name" value="GMC_OxRtase_C"/>
</dbReference>
<feature type="binding site" evidence="7">
    <location>
        <begin position="118"/>
        <end position="121"/>
    </location>
    <ligand>
        <name>FAD</name>
        <dbReference type="ChEBI" id="CHEBI:57692"/>
    </ligand>
</feature>
<evidence type="ECO:0000259" key="10">
    <source>
        <dbReference type="Pfam" id="PF05199"/>
    </source>
</evidence>
<keyword evidence="3" id="KW-0285">Flavoprotein</keyword>
<evidence type="ECO:0000256" key="8">
    <source>
        <dbReference type="SAM" id="SignalP"/>
    </source>
</evidence>
<dbReference type="Proteomes" id="UP000706124">
    <property type="component" value="Unassembled WGS sequence"/>
</dbReference>
<evidence type="ECO:0000313" key="12">
    <source>
        <dbReference type="Proteomes" id="UP000706124"/>
    </source>
</evidence>
<evidence type="ECO:0000313" key="11">
    <source>
        <dbReference type="EMBL" id="KAG5943799.1"/>
    </source>
</evidence>
<dbReference type="PIRSF" id="PIRSF000137">
    <property type="entry name" value="Alcohol_oxidase"/>
    <property type="match status" value="1"/>
</dbReference>
<feature type="binding site" evidence="7">
    <location>
        <position position="267"/>
    </location>
    <ligand>
        <name>FAD</name>
        <dbReference type="ChEBI" id="CHEBI:57692"/>
    </ligand>
</feature>
<evidence type="ECO:0000256" key="1">
    <source>
        <dbReference type="ARBA" id="ARBA00001974"/>
    </source>
</evidence>
<dbReference type="PANTHER" id="PTHR11552">
    <property type="entry name" value="GLUCOSE-METHANOL-CHOLINE GMC OXIDOREDUCTASE"/>
    <property type="match status" value="1"/>
</dbReference>
<dbReference type="GO" id="GO:0016614">
    <property type="term" value="F:oxidoreductase activity, acting on CH-OH group of donors"/>
    <property type="evidence" value="ECO:0007669"/>
    <property type="project" value="InterPro"/>
</dbReference>
<dbReference type="Pfam" id="PF00732">
    <property type="entry name" value="GMC_oxred_N"/>
    <property type="match status" value="1"/>
</dbReference>
<reference evidence="11 12" key="1">
    <citation type="journal article" date="2020" name="bioRxiv">
        <title>Whole genome comparisons of ergot fungi reveals the divergence and evolution of species within the genus Claviceps are the result of varying mechanisms driving genome evolution and host range expansion.</title>
        <authorList>
            <person name="Wyka S.A."/>
            <person name="Mondo S.J."/>
            <person name="Liu M."/>
            <person name="Dettman J."/>
            <person name="Nalam V."/>
            <person name="Broders K.D."/>
        </authorList>
    </citation>
    <scope>NUCLEOTIDE SEQUENCE [LARGE SCALE GENOMIC DNA]</scope>
    <source>
        <strain evidence="11 12">CCC 1485</strain>
    </source>
</reference>
<feature type="chain" id="PRO_5040230644" description="Glucose oxidase" evidence="8">
    <location>
        <begin position="24"/>
        <end position="617"/>
    </location>
</feature>
<dbReference type="PANTHER" id="PTHR11552:SF201">
    <property type="entry name" value="GLUCOSE-METHANOL-CHOLINE OXIDOREDUCTASE N-TERMINAL DOMAIN-CONTAINING PROTEIN"/>
    <property type="match status" value="1"/>
</dbReference>
<evidence type="ECO:0000256" key="5">
    <source>
        <dbReference type="ARBA" id="ARBA00023002"/>
    </source>
</evidence>
<dbReference type="SUPFAM" id="SSF54373">
    <property type="entry name" value="FAD-linked reductases, C-terminal domain"/>
    <property type="match status" value="1"/>
</dbReference>
<evidence type="ECO:0000256" key="7">
    <source>
        <dbReference type="PIRSR" id="PIRSR000137-2"/>
    </source>
</evidence>
<evidence type="ECO:0000256" key="4">
    <source>
        <dbReference type="ARBA" id="ARBA00022827"/>
    </source>
</evidence>
<dbReference type="AlphaFoldDB" id="A0A9P7MGL7"/>
<evidence type="ECO:0000256" key="3">
    <source>
        <dbReference type="ARBA" id="ARBA00022630"/>
    </source>
</evidence>
<comment type="caution">
    <text evidence="11">The sequence shown here is derived from an EMBL/GenBank/DDBJ whole genome shotgun (WGS) entry which is preliminary data.</text>
</comment>
<dbReference type="InterPro" id="IPR027424">
    <property type="entry name" value="Glucose_Oxidase_domain_2"/>
</dbReference>
<dbReference type="Gene3D" id="4.10.450.10">
    <property type="entry name" value="Glucose Oxidase, domain 2"/>
    <property type="match status" value="1"/>
</dbReference>
<keyword evidence="12" id="KW-1185">Reference proteome</keyword>
<sequence length="617" mass="65943">MFLPLRWFVGGGVIAALAGPTQATIITDQAAAVSGKIFDYVIVGAGLSGITLSGRGHSVLIIEAGPDGSWNPAVFNADSRAYPATYCNWNYPVHNNDGVKLNTTIDAGACIGGSTSINGMVWYRPTEAELNRLEHLGNPGWNWRTLQPYMEAIERNIPPTDEQIAQGAGLDPVVHGYHGVVNTSFPTPMRIPSAVKLYKEALPHAFPGLSISNDLSNRSSVVSASTSWNIWYDAATGLMKRSSAADALLWAPSQQRSSLTVLANHTVDKVNFGQGLKASGVRFSHTLSRNAEQQFNVKAVKSVILAAGTLATAPILERSGVGKASVLSAANVKQVVDLPGVGANLNDQPGAATSALVKKEYRNDTSLIDGRTLFAPEISLVNMENIWPAGSSAVSQTLASPISLLSRAASLVEAGAAVNVEGATMILNSTIHLIVQSRQPVAEVIAESYPSVLSAPFWPLMPLSRGHIHISSANPFDFPVIMPRFLTDIFDQQVAVTVARRSRDLWTSPPLAHLVADAYHDPRIGPNGTDVDYLAWFQGKAGGAGHWIGATAMLPRELGGVVDPRLRVYGTKNLRVVDAGVLPFQVTSHMMSTLYAVAQRAADFILQDCEESLRFVS</sequence>
<dbReference type="OrthoDB" id="269227at2759"/>
<comment type="similarity">
    <text evidence="2">Belongs to the GMC oxidoreductase family.</text>
</comment>
<feature type="active site" description="Proton donor" evidence="6">
    <location>
        <position position="546"/>
    </location>
</feature>
<dbReference type="Gene3D" id="3.30.560.10">
    <property type="entry name" value="Glucose Oxidase, domain 3"/>
    <property type="match status" value="1"/>
</dbReference>
<proteinExistence type="inferred from homology"/>
<dbReference type="Gene3D" id="3.50.50.60">
    <property type="entry name" value="FAD/NAD(P)-binding domain"/>
    <property type="match status" value="1"/>
</dbReference>
<evidence type="ECO:0000256" key="6">
    <source>
        <dbReference type="PIRSR" id="PIRSR000137-1"/>
    </source>
</evidence>
<evidence type="ECO:0000256" key="2">
    <source>
        <dbReference type="ARBA" id="ARBA00010790"/>
    </source>
</evidence>
<evidence type="ECO:0000259" key="9">
    <source>
        <dbReference type="Pfam" id="PF00732"/>
    </source>
</evidence>
<keyword evidence="5" id="KW-0560">Oxidoreductase</keyword>
<dbReference type="GO" id="GO:0050660">
    <property type="term" value="F:flavin adenine dinucleotide binding"/>
    <property type="evidence" value="ECO:0007669"/>
    <property type="project" value="InterPro"/>
</dbReference>
<keyword evidence="8" id="KW-0732">Signal</keyword>
<feature type="signal peptide" evidence="8">
    <location>
        <begin position="1"/>
        <end position="23"/>
    </location>
</feature>
<feature type="domain" description="Glucose-methanol-choline oxidoreductase N-terminal" evidence="9">
    <location>
        <begin position="38"/>
        <end position="349"/>
    </location>
</feature>
<dbReference type="InterPro" id="IPR012132">
    <property type="entry name" value="GMC_OxRdtase"/>
</dbReference>